<keyword evidence="1" id="KW-1133">Transmembrane helix</keyword>
<proteinExistence type="predicted"/>
<name>E6S7H9_INTC7</name>
<feature type="transmembrane region" description="Helical" evidence="1">
    <location>
        <begin position="87"/>
        <end position="106"/>
    </location>
</feature>
<dbReference type="KEGG" id="ica:Intca_0321"/>
<reference evidence="2 3" key="1">
    <citation type="journal article" date="2010" name="Stand. Genomic Sci.">
        <title>Complete genome sequence of Intrasporangium calvum type strain (7 KIP).</title>
        <authorList>
            <person name="Del Rio T.G."/>
            <person name="Chertkov O."/>
            <person name="Yasawong M."/>
            <person name="Lucas S."/>
            <person name="Deshpande S."/>
            <person name="Cheng J.F."/>
            <person name="Detter C."/>
            <person name="Tapia R."/>
            <person name="Han C."/>
            <person name="Goodwin L."/>
            <person name="Pitluck S."/>
            <person name="Liolios K."/>
            <person name="Ivanova N."/>
            <person name="Mavromatis K."/>
            <person name="Pati A."/>
            <person name="Chen A."/>
            <person name="Palaniappan K."/>
            <person name="Land M."/>
            <person name="Hauser L."/>
            <person name="Chang Y.J."/>
            <person name="Jeffries C.D."/>
            <person name="Rohde M."/>
            <person name="Pukall R."/>
            <person name="Sikorski J."/>
            <person name="Goker M."/>
            <person name="Woyke T."/>
            <person name="Bristow J."/>
            <person name="Eisen J.A."/>
            <person name="Markowitz V."/>
            <person name="Hugenholtz P."/>
            <person name="Kyrpides N.C."/>
            <person name="Klenk H.P."/>
            <person name="Lapidus A."/>
        </authorList>
    </citation>
    <scope>NUCLEOTIDE SEQUENCE [LARGE SCALE GENOMIC DNA]</scope>
    <source>
        <strain evidence="3">ATCC 23552 / DSM 43043 / JCM 3097 / NBRC 12989 / 7 KIP</strain>
    </source>
</reference>
<protein>
    <recommendedName>
        <fullName evidence="4">DUF2637 domain-containing protein</fullName>
    </recommendedName>
</protein>
<gene>
    <name evidence="2" type="ordered locus">Intca_0321</name>
</gene>
<dbReference type="Proteomes" id="UP000008914">
    <property type="component" value="Chromosome"/>
</dbReference>
<keyword evidence="3" id="KW-1185">Reference proteome</keyword>
<evidence type="ECO:0000256" key="1">
    <source>
        <dbReference type="SAM" id="Phobius"/>
    </source>
</evidence>
<sequence length="326" mass="35008">MRSDPARLPDPPQTRAPSVEGVAVILTAVAALMPTLLSAQGMIFVGVDVLGLAVAVALSLAVFLELALVSSALLARAAVFRGRSARADLVSTWVFSAISGMFSAAHELLGPAGEAGLRDWQPDARAALAAGVRVAAPLVAVWLWHRILTGDRHDRDTAPTRREAKRHRLMLAVATAGLDLQRVQHAQPNSRATLRAHRRLDRHHRALLKHIPATDKQLSGQLSQWLSEVGRVEHLAGHFASRDVVPNANARERLVPGRDLPADSAAAVDDPAARLEVAVALVRRDQTVSGQDVADAFTQRGWKATPRTGQRWLAKARTFLEASASG</sequence>
<dbReference type="HOGENOM" id="CLU_851996_0_0_11"/>
<feature type="transmembrane region" description="Helical" evidence="1">
    <location>
        <begin position="21"/>
        <end position="43"/>
    </location>
</feature>
<feature type="transmembrane region" description="Helical" evidence="1">
    <location>
        <begin position="49"/>
        <end position="75"/>
    </location>
</feature>
<organism evidence="2 3">
    <name type="scientific">Intrasporangium calvum (strain ATCC 23552 / DSM 43043 / JCM 3097 / NBRC 12989 / NCIMB 10167 / NRRL B-3866 / 7 KIP)</name>
    <dbReference type="NCBI Taxonomy" id="710696"/>
    <lineage>
        <taxon>Bacteria</taxon>
        <taxon>Bacillati</taxon>
        <taxon>Actinomycetota</taxon>
        <taxon>Actinomycetes</taxon>
        <taxon>Micrococcales</taxon>
        <taxon>Intrasporangiaceae</taxon>
        <taxon>Intrasporangium</taxon>
    </lineage>
</organism>
<dbReference type="EMBL" id="CP002343">
    <property type="protein sequence ID" value="ADU46874.1"/>
    <property type="molecule type" value="Genomic_DNA"/>
</dbReference>
<dbReference type="eggNOG" id="COG1191">
    <property type="taxonomic scope" value="Bacteria"/>
</dbReference>
<accession>E6S7H9</accession>
<dbReference type="AlphaFoldDB" id="E6S7H9"/>
<keyword evidence="1" id="KW-0812">Transmembrane</keyword>
<evidence type="ECO:0008006" key="4">
    <source>
        <dbReference type="Google" id="ProtNLM"/>
    </source>
</evidence>
<evidence type="ECO:0000313" key="2">
    <source>
        <dbReference type="EMBL" id="ADU46874.1"/>
    </source>
</evidence>
<feature type="transmembrane region" description="Helical" evidence="1">
    <location>
        <begin position="126"/>
        <end position="145"/>
    </location>
</feature>
<keyword evidence="1" id="KW-0472">Membrane</keyword>
<evidence type="ECO:0000313" key="3">
    <source>
        <dbReference type="Proteomes" id="UP000008914"/>
    </source>
</evidence>
<dbReference type="STRING" id="710696.Intca_0321"/>